<comment type="caution">
    <text evidence="9">The sequence shown here is derived from an EMBL/GenBank/DDBJ whole genome shotgun (WGS) entry which is preliminary data.</text>
</comment>
<feature type="transmembrane region" description="Helical" evidence="7">
    <location>
        <begin position="232"/>
        <end position="251"/>
    </location>
</feature>
<dbReference type="Gene3D" id="1.10.3720.10">
    <property type="entry name" value="MetI-like"/>
    <property type="match status" value="1"/>
</dbReference>
<dbReference type="SUPFAM" id="SSF161098">
    <property type="entry name" value="MetI-like"/>
    <property type="match status" value="1"/>
</dbReference>
<comment type="similarity">
    <text evidence="7">Belongs to the binding-protein-dependent transport system permease family.</text>
</comment>
<feature type="transmembrane region" description="Helical" evidence="7">
    <location>
        <begin position="180"/>
        <end position="202"/>
    </location>
</feature>
<keyword evidence="3" id="KW-1003">Cell membrane</keyword>
<keyword evidence="4 7" id="KW-0812">Transmembrane</keyword>
<sequence length="318" mass="34843">MSMTVPSVGQQGKSSQVPLASSNALRRHRLAENFAAWSLAGPALLLLVFLFFLPVFAVFAIALTDWQFGASSFAFVGLANFREVFADEGFRASFINTILYVAIVVPGTIILGLAIALLIESGKSCRAFYRAVHFLPFMATLTAMAIAWEALLHPTIGLVNQTLTSFGLPTANWLRDENTVLPVLAVIGIWQNLGYAMVLFLAGLKSIPQDLYDAADIDGADAWLDRLRTVTLPMLGPVTMFVFIVVALKAFETFDTVQVLTQGGPGHASEMLLFTLYRESFEYLRTGYGASVAVVFLFIVMALTLIQARVMDKKVHYQ</sequence>
<dbReference type="EMBL" id="JAVIIZ010000036">
    <property type="protein sequence ID" value="MDX8476542.1"/>
    <property type="molecule type" value="Genomic_DNA"/>
</dbReference>
<accession>A0ABU4XSA2</accession>
<dbReference type="InterPro" id="IPR000515">
    <property type="entry name" value="MetI-like"/>
</dbReference>
<evidence type="ECO:0000313" key="10">
    <source>
        <dbReference type="Proteomes" id="UP001271780"/>
    </source>
</evidence>
<keyword evidence="5 7" id="KW-1133">Transmembrane helix</keyword>
<dbReference type="PROSITE" id="PS50928">
    <property type="entry name" value="ABC_TM1"/>
    <property type="match status" value="1"/>
</dbReference>
<keyword evidence="10" id="KW-1185">Reference proteome</keyword>
<evidence type="ECO:0000259" key="8">
    <source>
        <dbReference type="PROSITE" id="PS50928"/>
    </source>
</evidence>
<evidence type="ECO:0000256" key="7">
    <source>
        <dbReference type="RuleBase" id="RU363032"/>
    </source>
</evidence>
<organism evidence="9 10">
    <name type="scientific">Mesorhizobium dulcispinae</name>
    <dbReference type="NCBI Taxonomy" id="3072316"/>
    <lineage>
        <taxon>Bacteria</taxon>
        <taxon>Pseudomonadati</taxon>
        <taxon>Pseudomonadota</taxon>
        <taxon>Alphaproteobacteria</taxon>
        <taxon>Hyphomicrobiales</taxon>
        <taxon>Phyllobacteriaceae</taxon>
        <taxon>Mesorhizobium</taxon>
    </lineage>
</organism>
<dbReference type="InterPro" id="IPR035906">
    <property type="entry name" value="MetI-like_sf"/>
</dbReference>
<feature type="domain" description="ABC transmembrane type-1" evidence="8">
    <location>
        <begin position="94"/>
        <end position="307"/>
    </location>
</feature>
<protein>
    <submittedName>
        <fullName evidence="9">Sugar ABC transporter permease</fullName>
    </submittedName>
</protein>
<dbReference type="InterPro" id="IPR051393">
    <property type="entry name" value="ABC_transporter_permease"/>
</dbReference>
<keyword evidence="2 7" id="KW-0813">Transport</keyword>
<evidence type="ECO:0000256" key="3">
    <source>
        <dbReference type="ARBA" id="ARBA00022475"/>
    </source>
</evidence>
<feature type="transmembrane region" description="Helical" evidence="7">
    <location>
        <begin position="287"/>
        <end position="306"/>
    </location>
</feature>
<reference evidence="9 10" key="1">
    <citation type="submission" date="2023-08" db="EMBL/GenBank/DDBJ databases">
        <title>Implementing the SeqCode for naming new Mesorhizobium species isolated from Vachellia karroo root nodules.</title>
        <authorList>
            <person name="Van Lill M."/>
        </authorList>
    </citation>
    <scope>NUCLEOTIDE SEQUENCE [LARGE SCALE GENOMIC DNA]</scope>
    <source>
        <strain evidence="9 10">VK23A</strain>
    </source>
</reference>
<dbReference type="Pfam" id="PF00528">
    <property type="entry name" value="BPD_transp_1"/>
    <property type="match status" value="1"/>
</dbReference>
<dbReference type="PANTHER" id="PTHR30193">
    <property type="entry name" value="ABC TRANSPORTER PERMEASE PROTEIN"/>
    <property type="match status" value="1"/>
</dbReference>
<name>A0ABU4XSA2_9HYPH</name>
<feature type="transmembrane region" description="Helical" evidence="7">
    <location>
        <begin position="34"/>
        <end position="63"/>
    </location>
</feature>
<evidence type="ECO:0000313" key="9">
    <source>
        <dbReference type="EMBL" id="MDX8476542.1"/>
    </source>
</evidence>
<evidence type="ECO:0000256" key="1">
    <source>
        <dbReference type="ARBA" id="ARBA00004651"/>
    </source>
</evidence>
<evidence type="ECO:0000256" key="5">
    <source>
        <dbReference type="ARBA" id="ARBA00022989"/>
    </source>
</evidence>
<feature type="transmembrane region" description="Helical" evidence="7">
    <location>
        <begin position="98"/>
        <end position="119"/>
    </location>
</feature>
<evidence type="ECO:0000256" key="6">
    <source>
        <dbReference type="ARBA" id="ARBA00023136"/>
    </source>
</evidence>
<comment type="subcellular location">
    <subcellularLocation>
        <location evidence="1 7">Cell membrane</location>
        <topology evidence="1 7">Multi-pass membrane protein</topology>
    </subcellularLocation>
</comment>
<dbReference type="PANTHER" id="PTHR30193:SF37">
    <property type="entry name" value="INNER MEMBRANE ABC TRANSPORTER PERMEASE PROTEIN YCJO"/>
    <property type="match status" value="1"/>
</dbReference>
<evidence type="ECO:0000256" key="2">
    <source>
        <dbReference type="ARBA" id="ARBA00022448"/>
    </source>
</evidence>
<dbReference type="RefSeq" id="WP_320319016.1">
    <property type="nucleotide sequence ID" value="NZ_JAVIIX010000034.1"/>
</dbReference>
<gene>
    <name evidence="9" type="ORF">RFM27_31225</name>
</gene>
<feature type="transmembrane region" description="Helical" evidence="7">
    <location>
        <begin position="131"/>
        <end position="151"/>
    </location>
</feature>
<proteinExistence type="inferred from homology"/>
<dbReference type="Proteomes" id="UP001271780">
    <property type="component" value="Unassembled WGS sequence"/>
</dbReference>
<evidence type="ECO:0000256" key="4">
    <source>
        <dbReference type="ARBA" id="ARBA00022692"/>
    </source>
</evidence>
<keyword evidence="6 7" id="KW-0472">Membrane</keyword>